<comment type="caution">
    <text evidence="2">The sequence shown here is derived from an EMBL/GenBank/DDBJ whole genome shotgun (WGS) entry which is preliminary data.</text>
</comment>
<evidence type="ECO:0000256" key="1">
    <source>
        <dbReference type="SAM" id="MobiDB-lite"/>
    </source>
</evidence>
<gene>
    <name evidence="2" type="ORF">SAMN06296065_1017</name>
</gene>
<evidence type="ECO:0008006" key="4">
    <source>
        <dbReference type="Google" id="ProtNLM"/>
    </source>
</evidence>
<dbReference type="RefSeq" id="WP_283404739.1">
    <property type="nucleotide sequence ID" value="NZ_FXUI01000001.1"/>
</dbReference>
<dbReference type="InterPro" id="IPR036388">
    <property type="entry name" value="WH-like_DNA-bd_sf"/>
</dbReference>
<evidence type="ECO:0000313" key="3">
    <source>
        <dbReference type="Proteomes" id="UP001157910"/>
    </source>
</evidence>
<dbReference type="EMBL" id="FXUI01000001">
    <property type="protein sequence ID" value="SMP50584.1"/>
    <property type="molecule type" value="Genomic_DNA"/>
</dbReference>
<evidence type="ECO:0000313" key="2">
    <source>
        <dbReference type="EMBL" id="SMP50584.1"/>
    </source>
</evidence>
<proteinExistence type="predicted"/>
<dbReference type="Gene3D" id="1.10.10.10">
    <property type="entry name" value="Winged helix-like DNA-binding domain superfamily/Winged helix DNA-binding domain"/>
    <property type="match status" value="1"/>
</dbReference>
<keyword evidence="3" id="KW-1185">Reference proteome</keyword>
<accession>A0ABY1PVV7</accession>
<organism evidence="2 3">
    <name type="scientific">Novosphingobium panipatense</name>
    <dbReference type="NCBI Taxonomy" id="428991"/>
    <lineage>
        <taxon>Bacteria</taxon>
        <taxon>Pseudomonadati</taxon>
        <taxon>Pseudomonadota</taxon>
        <taxon>Alphaproteobacteria</taxon>
        <taxon>Sphingomonadales</taxon>
        <taxon>Sphingomonadaceae</taxon>
        <taxon>Novosphingobium</taxon>
    </lineage>
</organism>
<name>A0ABY1PVV7_9SPHN</name>
<sequence length="321" mass="33951">MRAETEQADFVYGGSAPANGGGAGVALSIYADRPHLRAVMREDAGAAGLNVLAASPLSDLVEAGESGSTGLGDVVLIDCPQADAATLAVLARLDMRAARGGARLIVSTQVDALEDVFACMDQSAPVLLVDPDRAERVLALGQVLAGFPSGRLRELSDDDRLMLLRLTEQVGQIAGRMDRLDPRSATPVPPAASPPSVQPASAGQPQIPDARLVRRIIRQRQLRARFFDGDLFADPAWDMLLDLAASRIEGKRVSVTSLCIASGVPATTALRWIGQMVEAGIFVRISDGTDRRRAFIDLSDTAVQGMARYFAEIALTAPAPI</sequence>
<feature type="compositionally biased region" description="Pro residues" evidence="1">
    <location>
        <begin position="187"/>
        <end position="197"/>
    </location>
</feature>
<protein>
    <recommendedName>
        <fullName evidence="4">MarR family transcriptional regulator</fullName>
    </recommendedName>
</protein>
<dbReference type="InterPro" id="IPR036390">
    <property type="entry name" value="WH_DNA-bd_sf"/>
</dbReference>
<feature type="region of interest" description="Disordered" evidence="1">
    <location>
        <begin position="176"/>
        <end position="205"/>
    </location>
</feature>
<dbReference type="Proteomes" id="UP001157910">
    <property type="component" value="Unassembled WGS sequence"/>
</dbReference>
<reference evidence="2 3" key="1">
    <citation type="submission" date="2017-05" db="EMBL/GenBank/DDBJ databases">
        <authorList>
            <person name="Varghese N."/>
            <person name="Submissions S."/>
        </authorList>
    </citation>
    <scope>NUCLEOTIDE SEQUENCE [LARGE SCALE GENOMIC DNA]</scope>
    <source>
        <strain evidence="2 3">SM16</strain>
    </source>
</reference>
<dbReference type="SUPFAM" id="SSF46785">
    <property type="entry name" value="Winged helix' DNA-binding domain"/>
    <property type="match status" value="1"/>
</dbReference>